<dbReference type="Pfam" id="PF22590">
    <property type="entry name" value="Cas3-like_C_2"/>
    <property type="match status" value="1"/>
</dbReference>
<evidence type="ECO:0000256" key="1">
    <source>
        <dbReference type="ARBA" id="ARBA00006847"/>
    </source>
</evidence>
<keyword evidence="5" id="KW-0547">Nucleotide-binding</keyword>
<evidence type="ECO:0000256" key="8">
    <source>
        <dbReference type="ARBA" id="ARBA00022840"/>
    </source>
</evidence>
<gene>
    <name evidence="12" type="primary">cas3</name>
    <name evidence="12" type="ORF">PND82_09000</name>
</gene>
<feature type="domain" description="Helicase ATP-binding" evidence="10">
    <location>
        <begin position="237"/>
        <end position="388"/>
    </location>
</feature>
<dbReference type="AlphaFoldDB" id="A0AAW6CU80"/>
<comment type="caution">
    <text evidence="12">The sequence shown here is derived from an EMBL/GenBank/DDBJ whole genome shotgun (WGS) entry which is preliminary data.</text>
</comment>
<dbReference type="CDD" id="cd09641">
    <property type="entry name" value="Cas3''_I"/>
    <property type="match status" value="1"/>
</dbReference>
<keyword evidence="4" id="KW-0479">Metal-binding</keyword>
<dbReference type="InterPro" id="IPR006675">
    <property type="entry name" value="HDIG_dom"/>
</dbReference>
<keyword evidence="9" id="KW-0051">Antiviral defense</keyword>
<sequence>MDYIAHAIEGTEIEQKLIDHLQNTAKLSAAFAKEFKAEDWGYICGLLHDIGKYSDAFQKRIRNEGPRVDHSTAGAKEAHKMRLDPVAYCIVGHHSGMPDTGELADGCDSTSLMARLNKFVSNYSGFKKELVLPTTPDKLNFQFEVKQQYFILSVFTRMLFSCLVDADFLDTESFMKQGEVNRSMGESLQFLQRKLMEHIQTWLKNEDLSTVNGHRSQILRNCIEQASGERGFYKMTMPTGSGKTIASLAFALNHAVKNNMKRIIYVIPYTSIIDQNAKVFKDILGKNNVLENHSQVEFKDTEELKMNQLASENWDAPIVVTTNVQFFESLFSNRSSKCRKLHNIANSVIIFDEAQMLPVNYLKPCVAMMEELVRNYKCTEVLCTATQPVLDSLFSGHIKITELCPNLKEQFEFFKRNTIQDMGDVMEEDIVESLRNENRALCIVNTRKRAQMVYNQIKGEGVYHLSTTMYPQHRIKVISEIKNRLKDRKKCVVVSTSLVEAGVDFDFQNVYREIAGLDSILQAAGRCNREGKELADNCNVYVFCLNEKVNNEMNRRISATKSTMRECSNWSEPNTVREYFETLLHHEESNIDQKGIMDQFKEGVFNFKQAAEDFKMIESDTYTILIPVEDKAKEVRDALKFKGYTKELIRQAGHYSVQVYENDFENMYGAGMLQEVSDSLDKFYELADLTHYTEEMGLSLNIGSGEAIVM</sequence>
<dbReference type="CDD" id="cd17930">
    <property type="entry name" value="DEXHc_cas3"/>
    <property type="match status" value="1"/>
</dbReference>
<reference evidence="12" key="1">
    <citation type="submission" date="2023-01" db="EMBL/GenBank/DDBJ databases">
        <title>Human gut microbiome strain richness.</title>
        <authorList>
            <person name="Chen-Liaw A."/>
        </authorList>
    </citation>
    <scope>NUCLEOTIDE SEQUENCE</scope>
    <source>
        <strain evidence="12">D8_m1001271B151109d0_201107</strain>
    </source>
</reference>
<keyword evidence="8" id="KW-0067">ATP-binding</keyword>
<keyword evidence="6" id="KW-0378">Hydrolase</keyword>
<dbReference type="InterPro" id="IPR014001">
    <property type="entry name" value="Helicase_ATP-bd"/>
</dbReference>
<dbReference type="InterPro" id="IPR006483">
    <property type="entry name" value="CRISPR-assoc_Cas3_HD"/>
</dbReference>
<dbReference type="GO" id="GO:0016787">
    <property type="term" value="F:hydrolase activity"/>
    <property type="evidence" value="ECO:0007669"/>
    <property type="project" value="UniProtKB-KW"/>
</dbReference>
<dbReference type="PANTHER" id="PTHR24031">
    <property type="entry name" value="RNA HELICASE"/>
    <property type="match status" value="1"/>
</dbReference>
<keyword evidence="3" id="KW-0540">Nuclease</keyword>
<accession>A0AAW6CU80</accession>
<dbReference type="InterPro" id="IPR038257">
    <property type="entry name" value="CRISPR-assoc_Cas3_HD_sf"/>
</dbReference>
<dbReference type="InterPro" id="IPR027417">
    <property type="entry name" value="P-loop_NTPase"/>
</dbReference>
<dbReference type="SUPFAM" id="SSF52540">
    <property type="entry name" value="P-loop containing nucleoside triphosphate hydrolases"/>
    <property type="match status" value="1"/>
</dbReference>
<proteinExistence type="inferred from homology"/>
<protein>
    <submittedName>
        <fullName evidence="12">CRISPR-associated helicase Cas3</fullName>
    </submittedName>
</protein>
<dbReference type="Proteomes" id="UP001212981">
    <property type="component" value="Unassembled WGS sequence"/>
</dbReference>
<keyword evidence="7" id="KW-0347">Helicase</keyword>
<evidence type="ECO:0000256" key="9">
    <source>
        <dbReference type="ARBA" id="ARBA00023118"/>
    </source>
</evidence>
<evidence type="ECO:0000313" key="13">
    <source>
        <dbReference type="Proteomes" id="UP001212981"/>
    </source>
</evidence>
<dbReference type="InterPro" id="IPR006674">
    <property type="entry name" value="HD_domain"/>
</dbReference>
<dbReference type="GO" id="GO:0046872">
    <property type="term" value="F:metal ion binding"/>
    <property type="evidence" value="ECO:0007669"/>
    <property type="project" value="UniProtKB-KW"/>
</dbReference>
<dbReference type="SUPFAM" id="SSF109604">
    <property type="entry name" value="HD-domain/PDEase-like"/>
    <property type="match status" value="1"/>
</dbReference>
<dbReference type="NCBIfam" id="TIGR01596">
    <property type="entry name" value="cas3_HD"/>
    <property type="match status" value="1"/>
</dbReference>
<evidence type="ECO:0000256" key="6">
    <source>
        <dbReference type="ARBA" id="ARBA00022801"/>
    </source>
</evidence>
<dbReference type="Pfam" id="PF01966">
    <property type="entry name" value="HD"/>
    <property type="match status" value="1"/>
</dbReference>
<comment type="similarity">
    <text evidence="2">In the central section; belongs to the CRISPR-associated helicase Cas3 family.</text>
</comment>
<dbReference type="PROSITE" id="PS51643">
    <property type="entry name" value="HD_CAS3"/>
    <property type="match status" value="1"/>
</dbReference>
<evidence type="ECO:0000256" key="5">
    <source>
        <dbReference type="ARBA" id="ARBA00022741"/>
    </source>
</evidence>
<comment type="similarity">
    <text evidence="1">In the N-terminal section; belongs to the CRISPR-associated nuclease Cas3-HD family.</text>
</comment>
<name>A0AAW6CU80_9FIRM</name>
<dbReference type="GO" id="GO:0003676">
    <property type="term" value="F:nucleic acid binding"/>
    <property type="evidence" value="ECO:0007669"/>
    <property type="project" value="InterPro"/>
</dbReference>
<dbReference type="GO" id="GO:0004386">
    <property type="term" value="F:helicase activity"/>
    <property type="evidence" value="ECO:0007669"/>
    <property type="project" value="UniProtKB-KW"/>
</dbReference>
<dbReference type="RefSeq" id="WP_272003215.1">
    <property type="nucleotide sequence ID" value="NZ_JAQLXO010000017.1"/>
</dbReference>
<dbReference type="NCBIfam" id="TIGR00277">
    <property type="entry name" value="HDIG"/>
    <property type="match status" value="1"/>
</dbReference>
<dbReference type="GO" id="GO:0005524">
    <property type="term" value="F:ATP binding"/>
    <property type="evidence" value="ECO:0007669"/>
    <property type="project" value="UniProtKB-KW"/>
</dbReference>
<dbReference type="NCBIfam" id="TIGR01587">
    <property type="entry name" value="cas3_core"/>
    <property type="match status" value="1"/>
</dbReference>
<dbReference type="EMBL" id="JAQLXO010000017">
    <property type="protein sequence ID" value="MDB7982951.1"/>
    <property type="molecule type" value="Genomic_DNA"/>
</dbReference>
<feature type="domain" description="HD Cas3-type" evidence="11">
    <location>
        <begin position="10"/>
        <end position="169"/>
    </location>
</feature>
<dbReference type="Gene3D" id="1.10.3210.30">
    <property type="match status" value="1"/>
</dbReference>
<dbReference type="SMART" id="SM00487">
    <property type="entry name" value="DEXDc"/>
    <property type="match status" value="1"/>
</dbReference>
<dbReference type="InterPro" id="IPR006474">
    <property type="entry name" value="Helicase_Cas3_CRISPR-ass_core"/>
</dbReference>
<evidence type="ECO:0000256" key="3">
    <source>
        <dbReference type="ARBA" id="ARBA00022722"/>
    </source>
</evidence>
<dbReference type="Gene3D" id="3.40.50.300">
    <property type="entry name" value="P-loop containing nucleotide triphosphate hydrolases"/>
    <property type="match status" value="2"/>
</dbReference>
<evidence type="ECO:0000259" key="10">
    <source>
        <dbReference type="PROSITE" id="PS51192"/>
    </source>
</evidence>
<dbReference type="InterPro" id="IPR054712">
    <property type="entry name" value="Cas3-like_dom"/>
</dbReference>
<evidence type="ECO:0000256" key="4">
    <source>
        <dbReference type="ARBA" id="ARBA00022723"/>
    </source>
</evidence>
<organism evidence="12 13">
    <name type="scientific">Faecalicoccus pleomorphus</name>
    <dbReference type="NCBI Taxonomy" id="1323"/>
    <lineage>
        <taxon>Bacteria</taxon>
        <taxon>Bacillati</taxon>
        <taxon>Bacillota</taxon>
        <taxon>Erysipelotrichia</taxon>
        <taxon>Erysipelotrichales</taxon>
        <taxon>Erysipelotrichaceae</taxon>
        <taxon>Faecalicoccus</taxon>
    </lineage>
</organism>
<dbReference type="Pfam" id="PF00270">
    <property type="entry name" value="DEAD"/>
    <property type="match status" value="1"/>
</dbReference>
<evidence type="ECO:0000256" key="7">
    <source>
        <dbReference type="ARBA" id="ARBA00022806"/>
    </source>
</evidence>
<evidence type="ECO:0000313" key="12">
    <source>
        <dbReference type="EMBL" id="MDB7982951.1"/>
    </source>
</evidence>
<evidence type="ECO:0000256" key="2">
    <source>
        <dbReference type="ARBA" id="ARBA00009046"/>
    </source>
</evidence>
<dbReference type="PROSITE" id="PS51192">
    <property type="entry name" value="HELICASE_ATP_BIND_1"/>
    <property type="match status" value="1"/>
</dbReference>
<dbReference type="GO" id="GO:0051607">
    <property type="term" value="P:defense response to virus"/>
    <property type="evidence" value="ECO:0007669"/>
    <property type="project" value="UniProtKB-KW"/>
</dbReference>
<dbReference type="InterPro" id="IPR011545">
    <property type="entry name" value="DEAD/DEAH_box_helicase_dom"/>
</dbReference>
<evidence type="ECO:0000259" key="11">
    <source>
        <dbReference type="PROSITE" id="PS51643"/>
    </source>
</evidence>
<dbReference type="GO" id="GO:0004518">
    <property type="term" value="F:nuclease activity"/>
    <property type="evidence" value="ECO:0007669"/>
    <property type="project" value="UniProtKB-KW"/>
</dbReference>